<name>A0A510E0M9_9CREN</name>
<accession>A0A510E0M9</accession>
<proteinExistence type="predicted"/>
<evidence type="ECO:0000313" key="2">
    <source>
        <dbReference type="Proteomes" id="UP000325030"/>
    </source>
</evidence>
<evidence type="ECO:0000313" key="1">
    <source>
        <dbReference type="EMBL" id="BBG26039.1"/>
    </source>
</evidence>
<sequence>MRNALVDGVPFSVAGERDYATFRFPWRSPGVRCTSPTPTRYTKS</sequence>
<dbReference type="EMBL" id="AP018930">
    <property type="protein sequence ID" value="BBG26039.1"/>
    <property type="molecule type" value="Genomic_DNA"/>
</dbReference>
<dbReference type="Proteomes" id="UP000325030">
    <property type="component" value="Chromosome"/>
</dbReference>
<gene>
    <name evidence="1" type="ORF">IC007_0544</name>
</gene>
<reference evidence="2" key="1">
    <citation type="submission" date="2018-09" db="EMBL/GenBank/DDBJ databases">
        <title>Complete Genome Sequencing of Sulfolobus sp. JCM 16834.</title>
        <authorList>
            <person name="Kato S."/>
            <person name="Itoh T."/>
            <person name="Ohkuma M."/>
        </authorList>
    </citation>
    <scope>NUCLEOTIDE SEQUENCE [LARGE SCALE GENOMIC DNA]</scope>
    <source>
        <strain evidence="2">IC-007</strain>
    </source>
</reference>
<organism evidence="1 2">
    <name type="scientific">Sulfuracidifex tepidarius</name>
    <dbReference type="NCBI Taxonomy" id="1294262"/>
    <lineage>
        <taxon>Archaea</taxon>
        <taxon>Thermoproteota</taxon>
        <taxon>Thermoprotei</taxon>
        <taxon>Sulfolobales</taxon>
        <taxon>Sulfolobaceae</taxon>
        <taxon>Sulfuracidifex</taxon>
    </lineage>
</organism>
<protein>
    <submittedName>
        <fullName evidence="1">Uncharacterized protein</fullName>
    </submittedName>
</protein>
<dbReference type="AlphaFoldDB" id="A0A510E0M9"/>